<organism evidence="2 3">
    <name type="scientific">Fulvimarina pelagi HTCC2506</name>
    <dbReference type="NCBI Taxonomy" id="314231"/>
    <lineage>
        <taxon>Bacteria</taxon>
        <taxon>Pseudomonadati</taxon>
        <taxon>Pseudomonadota</taxon>
        <taxon>Alphaproteobacteria</taxon>
        <taxon>Hyphomicrobiales</taxon>
        <taxon>Aurantimonadaceae</taxon>
        <taxon>Fulvimarina</taxon>
    </lineage>
</organism>
<dbReference type="Proteomes" id="UP000004310">
    <property type="component" value="Unassembled WGS sequence"/>
</dbReference>
<proteinExistence type="predicted"/>
<sequence>MQTDAGYDPDRIGVRLEPDFDFSSSDYAALFSASNATAFQHPLWLTEFYGKLAPARDASPVVVTGRDESGRLVFLIPMILRRIRGFRLLEAHDLGVSDYCAPVIRADARLALAAQPHLTRNVAHALPAHDLLRIRNCRAETVEDWRLFFTDPFHDHDFAAHAAELGTDYDSWRAAALPDTFRKQLDRKKRRFFKAGKVTIERLAEPAAIRQAIAAIASLRAGRFEGDMIQWPAVAEFYAAVAVAGSTDGVARTYRMSLDGEPVAYVFGLCHAGRFNYLLIGGDYERFGRHSPGLVFYDELIREWIAEGGAVFDFTIGDEAFKADFGTTPTRMMTLETPRSGLGRLALAARGARRRFNAWKTTTS</sequence>
<evidence type="ECO:0000313" key="2">
    <source>
        <dbReference type="EMBL" id="EAU43122.1"/>
    </source>
</evidence>
<protein>
    <recommendedName>
        <fullName evidence="1">BioF2-like acetyltransferase domain-containing protein</fullName>
    </recommendedName>
</protein>
<name>Q0G5E2_9HYPH</name>
<dbReference type="SUPFAM" id="SSF55729">
    <property type="entry name" value="Acyl-CoA N-acyltransferases (Nat)"/>
    <property type="match status" value="1"/>
</dbReference>
<dbReference type="InterPro" id="IPR038740">
    <property type="entry name" value="BioF2-like_GNAT_dom"/>
</dbReference>
<dbReference type="AlphaFoldDB" id="Q0G5E2"/>
<dbReference type="eggNOG" id="COG5653">
    <property type="taxonomic scope" value="Bacteria"/>
</dbReference>
<dbReference type="HOGENOM" id="CLU_046277_2_1_5"/>
<dbReference type="Pfam" id="PF13480">
    <property type="entry name" value="Acetyltransf_6"/>
    <property type="match status" value="1"/>
</dbReference>
<gene>
    <name evidence="2" type="ORF">FP2506_09771</name>
</gene>
<dbReference type="Gene3D" id="3.40.630.30">
    <property type="match status" value="1"/>
</dbReference>
<feature type="domain" description="BioF2-like acetyltransferase" evidence="1">
    <location>
        <begin position="181"/>
        <end position="322"/>
    </location>
</feature>
<keyword evidence="3" id="KW-1185">Reference proteome</keyword>
<evidence type="ECO:0000313" key="3">
    <source>
        <dbReference type="Proteomes" id="UP000004310"/>
    </source>
</evidence>
<evidence type="ECO:0000259" key="1">
    <source>
        <dbReference type="Pfam" id="PF13480"/>
    </source>
</evidence>
<accession>Q0G5E2</accession>
<reference evidence="2 3" key="1">
    <citation type="journal article" date="2010" name="J. Bacteriol.">
        <title>Genome sequence of Fulvimarina pelagi HTCC2506T, a Mn(II)-oxidizing alphaproteobacterium possessing an aerobic anoxygenic photosynthetic gene cluster and Xanthorhodopsin.</title>
        <authorList>
            <person name="Kang I."/>
            <person name="Oh H.M."/>
            <person name="Lim S.I."/>
            <person name="Ferriera S."/>
            <person name="Giovannoni S.J."/>
            <person name="Cho J.C."/>
        </authorList>
    </citation>
    <scope>NUCLEOTIDE SEQUENCE [LARGE SCALE GENOMIC DNA]</scope>
    <source>
        <strain evidence="2 3">HTCC2506</strain>
    </source>
</reference>
<dbReference type="InterPro" id="IPR016181">
    <property type="entry name" value="Acyl_CoA_acyltransferase"/>
</dbReference>
<dbReference type="STRING" id="217511.GCA_001463845_00716"/>
<comment type="caution">
    <text evidence="2">The sequence shown here is derived from an EMBL/GenBank/DDBJ whole genome shotgun (WGS) entry which is preliminary data.</text>
</comment>
<dbReference type="EMBL" id="AATP01000001">
    <property type="protein sequence ID" value="EAU43122.1"/>
    <property type="molecule type" value="Genomic_DNA"/>
</dbReference>